<gene>
    <name evidence="1" type="ORF">MNBD_BACTEROID06-1275</name>
</gene>
<dbReference type="AlphaFoldDB" id="A0A3B0U9K1"/>
<name>A0A3B0U9K1_9ZZZZ</name>
<dbReference type="Pfam" id="PF20420">
    <property type="entry name" value="DUF6702"/>
    <property type="match status" value="1"/>
</dbReference>
<accession>A0A3B0U9K1</accession>
<organism evidence="1">
    <name type="scientific">hydrothermal vent metagenome</name>
    <dbReference type="NCBI Taxonomy" id="652676"/>
    <lineage>
        <taxon>unclassified sequences</taxon>
        <taxon>metagenomes</taxon>
        <taxon>ecological metagenomes</taxon>
    </lineage>
</organism>
<evidence type="ECO:0000313" key="1">
    <source>
        <dbReference type="EMBL" id="VAW27711.1"/>
    </source>
</evidence>
<dbReference type="InterPro" id="IPR046525">
    <property type="entry name" value="DUF6702"/>
</dbReference>
<dbReference type="EMBL" id="UOES01000290">
    <property type="protein sequence ID" value="VAW27711.1"/>
    <property type="molecule type" value="Genomic_DNA"/>
</dbReference>
<reference evidence="1" key="1">
    <citation type="submission" date="2018-06" db="EMBL/GenBank/DDBJ databases">
        <authorList>
            <person name="Zhirakovskaya E."/>
        </authorList>
    </citation>
    <scope>NUCLEOTIDE SEQUENCE</scope>
</reference>
<protein>
    <submittedName>
        <fullName evidence="1">Uncharacterized protein</fullName>
    </submittedName>
</protein>
<sequence length="162" mass="19213">MTFLLSSITFWVSMLLHPFHVSVCEIEHNAETKALQISERVFLDDLEETLNKVYNVRVDVVNPENKEYLDSLIQDYMMRHLIISIDGKQKKRKYIGHEIEQDALWCYIEYYGVKKMKSVSITNTIFFELYDDQNTLIHFKYNGETASKRLTKTKPTEVFVFK</sequence>
<proteinExistence type="predicted"/>